<organism evidence="1 2">
    <name type="scientific">Vibrio ostreicida</name>
    <dbReference type="NCBI Taxonomy" id="526588"/>
    <lineage>
        <taxon>Bacteria</taxon>
        <taxon>Pseudomonadati</taxon>
        <taxon>Pseudomonadota</taxon>
        <taxon>Gammaproteobacteria</taxon>
        <taxon>Vibrionales</taxon>
        <taxon>Vibrionaceae</taxon>
        <taxon>Vibrio</taxon>
    </lineage>
</organism>
<evidence type="ECO:0000313" key="2">
    <source>
        <dbReference type="Proteomes" id="UP001238540"/>
    </source>
</evidence>
<dbReference type="SUPFAM" id="SSF53850">
    <property type="entry name" value="Periplasmic binding protein-like II"/>
    <property type="match status" value="1"/>
</dbReference>
<gene>
    <name evidence="1" type="ORF">QWZ16_24510</name>
</gene>
<keyword evidence="2" id="KW-1185">Reference proteome</keyword>
<protein>
    <submittedName>
        <fullName evidence="1">Uncharacterized protein</fullName>
    </submittedName>
</protein>
<dbReference type="Proteomes" id="UP001238540">
    <property type="component" value="Unassembled WGS sequence"/>
</dbReference>
<proteinExistence type="predicted"/>
<dbReference type="EMBL" id="JAUFQC010000032">
    <property type="protein sequence ID" value="MDN3612731.1"/>
    <property type="molecule type" value="Genomic_DNA"/>
</dbReference>
<dbReference type="RefSeq" id="WP_290313479.1">
    <property type="nucleotide sequence ID" value="NZ_JAUFQC010000032.1"/>
</dbReference>
<evidence type="ECO:0000313" key="1">
    <source>
        <dbReference type="EMBL" id="MDN3612731.1"/>
    </source>
</evidence>
<reference evidence="2" key="1">
    <citation type="journal article" date="2019" name="Int. J. Syst. Evol. Microbiol.">
        <title>The Global Catalogue of Microorganisms (GCM) 10K type strain sequencing project: providing services to taxonomists for standard genome sequencing and annotation.</title>
        <authorList>
            <consortium name="The Broad Institute Genomics Platform"/>
            <consortium name="The Broad Institute Genome Sequencing Center for Infectious Disease"/>
            <person name="Wu L."/>
            <person name="Ma J."/>
        </authorList>
    </citation>
    <scope>NUCLEOTIDE SEQUENCE [LARGE SCALE GENOMIC DNA]</scope>
    <source>
        <strain evidence="2">CECT 7398</strain>
    </source>
</reference>
<accession>A0ABT8C015</accession>
<comment type="caution">
    <text evidence="1">The sequence shown here is derived from an EMBL/GenBank/DDBJ whole genome shotgun (WGS) entry which is preliminary data.</text>
</comment>
<name>A0ABT8C015_9VIBR</name>
<sequence length="108" mass="12342">MEAFIIHKDTQKKISQVENLAELTKFVMGQGQGWGDIRILQAAGLKVTTAPRIETLIQMIGGKRFDLFPLGANEVYQFLETYRGNQPDIVVDDSIVLIYPYGRFFYVR</sequence>